<evidence type="ECO:0000313" key="4">
    <source>
        <dbReference type="Proteomes" id="UP000274358"/>
    </source>
</evidence>
<dbReference type="GO" id="GO:0005886">
    <property type="term" value="C:plasma membrane"/>
    <property type="evidence" value="ECO:0007669"/>
    <property type="project" value="TreeGrafter"/>
</dbReference>
<feature type="domain" description="DUF218" evidence="2">
    <location>
        <begin position="41"/>
        <end position="164"/>
    </location>
</feature>
<evidence type="ECO:0000313" key="3">
    <source>
        <dbReference type="EMBL" id="RUL70514.1"/>
    </source>
</evidence>
<comment type="caution">
    <text evidence="3">The sequence shown here is derived from an EMBL/GenBank/DDBJ whole genome shotgun (WGS) entry which is preliminary data.</text>
</comment>
<name>A0A432M0X1_9GAMM</name>
<dbReference type="PANTHER" id="PTHR30336">
    <property type="entry name" value="INNER MEMBRANE PROTEIN, PROBABLE PERMEASE"/>
    <property type="match status" value="1"/>
</dbReference>
<dbReference type="SUPFAM" id="SSF56770">
    <property type="entry name" value="HydA/Nqo6-like"/>
    <property type="match status" value="1"/>
</dbReference>
<dbReference type="Proteomes" id="UP000274358">
    <property type="component" value="Unassembled WGS sequence"/>
</dbReference>
<proteinExistence type="predicted"/>
<dbReference type="AlphaFoldDB" id="A0A432M0X1"/>
<dbReference type="InterPro" id="IPR051599">
    <property type="entry name" value="Cell_Envelope_Assoc"/>
</dbReference>
<dbReference type="InterPro" id="IPR003848">
    <property type="entry name" value="DUF218"/>
</dbReference>
<dbReference type="Pfam" id="PF02698">
    <property type="entry name" value="DUF218"/>
    <property type="match status" value="1"/>
</dbReference>
<keyword evidence="1" id="KW-1133">Transmembrane helix</keyword>
<dbReference type="OrthoDB" id="9782395at2"/>
<dbReference type="EMBL" id="RYYV01000022">
    <property type="protein sequence ID" value="RUL70514.1"/>
    <property type="molecule type" value="Genomic_DNA"/>
</dbReference>
<feature type="transmembrane region" description="Helical" evidence="1">
    <location>
        <begin position="13"/>
        <end position="34"/>
    </location>
</feature>
<keyword evidence="4" id="KW-1185">Reference proteome</keyword>
<sequence>MTRTRPHTRWWRLVYWGCAIWTIAAATVAFAGLLTTPKRADLALVLGNTVTRGNRPMPRLEARLEAARALYANGGCATIMVSGGIYPLDHRNEAAGMKQWLVDHGVPSQDIEEDPYGDDTRASARHAEAWLAAHDKHSVVAVSQFYHLPRARLALRQAGAVDAGGAYPRRWFLRDIYSSYREALGYPAYWLQLDGALRRRHADIKASS</sequence>
<dbReference type="PANTHER" id="PTHR30336:SF20">
    <property type="entry name" value="DUF218 DOMAIN-CONTAINING PROTEIN"/>
    <property type="match status" value="1"/>
</dbReference>
<dbReference type="RefSeq" id="WP_126686601.1">
    <property type="nucleotide sequence ID" value="NZ_RYYV01000022.1"/>
</dbReference>
<keyword evidence="1" id="KW-0472">Membrane</keyword>
<dbReference type="Gene3D" id="3.40.50.620">
    <property type="entry name" value="HUPs"/>
    <property type="match status" value="1"/>
</dbReference>
<protein>
    <submittedName>
        <fullName evidence="3">YdcF family protein</fullName>
    </submittedName>
</protein>
<reference evidence="3 4" key="1">
    <citation type="submission" date="2018-12" db="EMBL/GenBank/DDBJ databases">
        <title>Dyella dinghuensis sp. nov. DHOA06 and Dyella choica sp. nov. 4M-K27, isolated from forest soil.</title>
        <authorList>
            <person name="Qiu L.-H."/>
            <person name="Gao Z.-H."/>
        </authorList>
    </citation>
    <scope>NUCLEOTIDE SEQUENCE [LARGE SCALE GENOMIC DNA]</scope>
    <source>
        <strain evidence="3 4">4M-K27</strain>
    </source>
</reference>
<evidence type="ECO:0000256" key="1">
    <source>
        <dbReference type="SAM" id="Phobius"/>
    </source>
</evidence>
<organism evidence="3 4">
    <name type="scientific">Dyella choica</name>
    <dbReference type="NCBI Taxonomy" id="1927959"/>
    <lineage>
        <taxon>Bacteria</taxon>
        <taxon>Pseudomonadati</taxon>
        <taxon>Pseudomonadota</taxon>
        <taxon>Gammaproteobacteria</taxon>
        <taxon>Lysobacterales</taxon>
        <taxon>Rhodanobacteraceae</taxon>
        <taxon>Dyella</taxon>
    </lineage>
</organism>
<keyword evidence="1" id="KW-0812">Transmembrane</keyword>
<gene>
    <name evidence="3" type="ORF">EKH80_20155</name>
</gene>
<evidence type="ECO:0000259" key="2">
    <source>
        <dbReference type="Pfam" id="PF02698"/>
    </source>
</evidence>
<dbReference type="InterPro" id="IPR014729">
    <property type="entry name" value="Rossmann-like_a/b/a_fold"/>
</dbReference>
<dbReference type="CDD" id="cd06259">
    <property type="entry name" value="YdcF-like"/>
    <property type="match status" value="1"/>
</dbReference>
<accession>A0A432M0X1</accession>